<dbReference type="EMBL" id="KQ241698">
    <property type="protein sequence ID" value="KNC85502.1"/>
    <property type="molecule type" value="Genomic_DNA"/>
</dbReference>
<evidence type="ECO:0000256" key="3">
    <source>
        <dbReference type="PROSITE-ProRule" id="PRU00176"/>
    </source>
</evidence>
<keyword evidence="1 3" id="KW-0694">RNA-binding</keyword>
<reference evidence="7 8" key="1">
    <citation type="submission" date="2011-02" db="EMBL/GenBank/DDBJ databases">
        <title>The Genome Sequence of Sphaeroforma arctica JP610.</title>
        <authorList>
            <consortium name="The Broad Institute Genome Sequencing Platform"/>
            <person name="Russ C."/>
            <person name="Cuomo C."/>
            <person name="Young S.K."/>
            <person name="Zeng Q."/>
            <person name="Gargeya S."/>
            <person name="Alvarado L."/>
            <person name="Berlin A."/>
            <person name="Chapman S.B."/>
            <person name="Chen Z."/>
            <person name="Freedman E."/>
            <person name="Gellesch M."/>
            <person name="Goldberg J."/>
            <person name="Griggs A."/>
            <person name="Gujja S."/>
            <person name="Heilman E."/>
            <person name="Heiman D."/>
            <person name="Howarth C."/>
            <person name="Mehta T."/>
            <person name="Neiman D."/>
            <person name="Pearson M."/>
            <person name="Roberts A."/>
            <person name="Saif S."/>
            <person name="Shea T."/>
            <person name="Shenoy N."/>
            <person name="Sisk P."/>
            <person name="Stolte C."/>
            <person name="Sykes S."/>
            <person name="White J."/>
            <person name="Yandava C."/>
            <person name="Burger G."/>
            <person name="Gray M.W."/>
            <person name="Holland P.W.H."/>
            <person name="King N."/>
            <person name="Lang F.B.F."/>
            <person name="Roger A.J."/>
            <person name="Ruiz-Trillo I."/>
            <person name="Haas B."/>
            <person name="Nusbaum C."/>
            <person name="Birren B."/>
        </authorList>
    </citation>
    <scope>NUCLEOTIDE SEQUENCE [LARGE SCALE GENOMIC DNA]</scope>
    <source>
        <strain evidence="7 8">JP610</strain>
    </source>
</reference>
<dbReference type="SUPFAM" id="SSF54928">
    <property type="entry name" value="RNA-binding domain, RBD"/>
    <property type="match status" value="1"/>
</dbReference>
<dbReference type="CDD" id="cd12680">
    <property type="entry name" value="RRM_THOC4"/>
    <property type="match status" value="1"/>
</dbReference>
<dbReference type="Pfam" id="PF00098">
    <property type="entry name" value="zf-CCHC"/>
    <property type="match status" value="1"/>
</dbReference>
<evidence type="ECO:0000256" key="1">
    <source>
        <dbReference type="ARBA" id="ARBA00022884"/>
    </source>
</evidence>
<evidence type="ECO:0000259" key="5">
    <source>
        <dbReference type="PROSITE" id="PS50102"/>
    </source>
</evidence>
<dbReference type="InterPro" id="IPR001878">
    <property type="entry name" value="Znf_CCHC"/>
</dbReference>
<dbReference type="Gene3D" id="3.30.70.330">
    <property type="match status" value="1"/>
</dbReference>
<dbReference type="InterPro" id="IPR051229">
    <property type="entry name" value="ALYREF_mRNA_export"/>
</dbReference>
<name>A0A0L0G8Z6_9EUKA</name>
<feature type="domain" description="RRM" evidence="5">
    <location>
        <begin position="76"/>
        <end position="154"/>
    </location>
</feature>
<dbReference type="STRING" id="667725.A0A0L0G8Z6"/>
<evidence type="ECO:0000313" key="7">
    <source>
        <dbReference type="EMBL" id="KNC85502.1"/>
    </source>
</evidence>
<accession>A0A0L0G8Z6</accession>
<protein>
    <recommendedName>
        <fullName evidence="9">RRM domain-containing protein</fullName>
    </recommendedName>
</protein>
<dbReference type="AlphaFoldDB" id="A0A0L0G8Z6"/>
<feature type="compositionally biased region" description="Basic and acidic residues" evidence="4">
    <location>
        <begin position="1"/>
        <end position="26"/>
    </location>
</feature>
<organism evidence="7 8">
    <name type="scientific">Sphaeroforma arctica JP610</name>
    <dbReference type="NCBI Taxonomy" id="667725"/>
    <lineage>
        <taxon>Eukaryota</taxon>
        <taxon>Ichthyosporea</taxon>
        <taxon>Ichthyophonida</taxon>
        <taxon>Sphaeroforma</taxon>
    </lineage>
</organism>
<dbReference type="GO" id="GO:0008270">
    <property type="term" value="F:zinc ion binding"/>
    <property type="evidence" value="ECO:0007669"/>
    <property type="project" value="UniProtKB-KW"/>
</dbReference>
<evidence type="ECO:0000259" key="6">
    <source>
        <dbReference type="PROSITE" id="PS50158"/>
    </source>
</evidence>
<dbReference type="GO" id="GO:0006406">
    <property type="term" value="P:mRNA export from nucleus"/>
    <property type="evidence" value="ECO:0007669"/>
    <property type="project" value="TreeGrafter"/>
</dbReference>
<evidence type="ECO:0000313" key="8">
    <source>
        <dbReference type="Proteomes" id="UP000054560"/>
    </source>
</evidence>
<feature type="region of interest" description="Disordered" evidence="4">
    <location>
        <begin position="1"/>
        <end position="78"/>
    </location>
</feature>
<dbReference type="Pfam" id="PF00076">
    <property type="entry name" value="RRM_1"/>
    <property type="match status" value="1"/>
</dbReference>
<keyword evidence="8" id="KW-1185">Reference proteome</keyword>
<dbReference type="InterPro" id="IPR000504">
    <property type="entry name" value="RRM_dom"/>
</dbReference>
<dbReference type="OrthoDB" id="1049195at2759"/>
<feature type="compositionally biased region" description="Low complexity" evidence="4">
    <location>
        <begin position="50"/>
        <end position="63"/>
    </location>
</feature>
<gene>
    <name evidence="7" type="ORF">SARC_02304</name>
</gene>
<dbReference type="Pfam" id="PF13865">
    <property type="entry name" value="FoP_duplication"/>
    <property type="match status" value="1"/>
</dbReference>
<dbReference type="Proteomes" id="UP000054560">
    <property type="component" value="Unassembled WGS sequence"/>
</dbReference>
<proteinExistence type="predicted"/>
<dbReference type="GO" id="GO:0005634">
    <property type="term" value="C:nucleus"/>
    <property type="evidence" value="ECO:0007669"/>
    <property type="project" value="TreeGrafter"/>
</dbReference>
<feature type="region of interest" description="Disordered" evidence="4">
    <location>
        <begin position="207"/>
        <end position="271"/>
    </location>
</feature>
<dbReference type="GeneID" id="25902808"/>
<dbReference type="PROSITE" id="PS50102">
    <property type="entry name" value="RRM"/>
    <property type="match status" value="1"/>
</dbReference>
<feature type="compositionally biased region" description="Basic and acidic residues" evidence="4">
    <location>
        <begin position="240"/>
        <end position="251"/>
    </location>
</feature>
<dbReference type="Gene3D" id="4.10.60.10">
    <property type="entry name" value="Zinc finger, CCHC-type"/>
    <property type="match status" value="1"/>
</dbReference>
<dbReference type="PANTHER" id="PTHR19965">
    <property type="entry name" value="RNA AND EXPORT FACTOR BINDING PROTEIN"/>
    <property type="match status" value="1"/>
</dbReference>
<dbReference type="InterPro" id="IPR036875">
    <property type="entry name" value="Znf_CCHC_sf"/>
</dbReference>
<keyword evidence="2" id="KW-0863">Zinc-finger</keyword>
<dbReference type="InterPro" id="IPR025715">
    <property type="entry name" value="FoP_C"/>
</dbReference>
<sequence>MTDKLDMPLDDIVKTDRQSKIAERKAKQAATRGGASGASAGGAARRGRNARPAAPYARPQRAAQPPPPAPRGPASTKLMVSNLNPSIVTDNDMKELFGGIGKLRSARCHYNAQGKCIGTAEVNFVRGEDAVKAQRQYNGLQLDGRPLRIEIVGDDAANSQASVVNRITPQGNRQRAPVNGHDDRMGNQATTKACHNCNKVGHLKAECRSAPRGAPSASRGENARGRGGKGTRGGRGGKGGGREKKENKTSEQLDAELDSYMEDAAGAEVTA</sequence>
<dbReference type="RefSeq" id="XP_014159404.1">
    <property type="nucleotide sequence ID" value="XM_014303929.1"/>
</dbReference>
<feature type="domain" description="CCHC-type" evidence="6">
    <location>
        <begin position="194"/>
        <end position="209"/>
    </location>
</feature>
<dbReference type="PANTHER" id="PTHR19965:SF35">
    <property type="entry name" value="RNA ANNEALING PROTEIN YRA1"/>
    <property type="match status" value="1"/>
</dbReference>
<evidence type="ECO:0008006" key="9">
    <source>
        <dbReference type="Google" id="ProtNLM"/>
    </source>
</evidence>
<dbReference type="PROSITE" id="PS50158">
    <property type="entry name" value="ZF_CCHC"/>
    <property type="match status" value="1"/>
</dbReference>
<dbReference type="InterPro" id="IPR035979">
    <property type="entry name" value="RBD_domain_sf"/>
</dbReference>
<dbReference type="eggNOG" id="KOG0533">
    <property type="taxonomic scope" value="Eukaryota"/>
</dbReference>
<dbReference type="SUPFAM" id="SSF57756">
    <property type="entry name" value="Retrovirus zinc finger-like domains"/>
    <property type="match status" value="1"/>
</dbReference>
<dbReference type="SMART" id="SM00360">
    <property type="entry name" value="RRM"/>
    <property type="match status" value="1"/>
</dbReference>
<keyword evidence="2" id="KW-0479">Metal-binding</keyword>
<dbReference type="InterPro" id="IPR012677">
    <property type="entry name" value="Nucleotide-bd_a/b_plait_sf"/>
</dbReference>
<feature type="compositionally biased region" description="Gly residues" evidence="4">
    <location>
        <begin position="228"/>
        <end position="239"/>
    </location>
</feature>
<dbReference type="GO" id="GO:0003729">
    <property type="term" value="F:mRNA binding"/>
    <property type="evidence" value="ECO:0007669"/>
    <property type="project" value="TreeGrafter"/>
</dbReference>
<evidence type="ECO:0000256" key="2">
    <source>
        <dbReference type="PROSITE-ProRule" id="PRU00047"/>
    </source>
</evidence>
<keyword evidence="2" id="KW-0862">Zinc</keyword>
<dbReference type="SMART" id="SM01218">
    <property type="entry name" value="FoP_duplication"/>
    <property type="match status" value="1"/>
</dbReference>
<evidence type="ECO:0000256" key="4">
    <source>
        <dbReference type="SAM" id="MobiDB-lite"/>
    </source>
</evidence>
<dbReference type="SMART" id="SM00343">
    <property type="entry name" value="ZnF_C2HC"/>
    <property type="match status" value="1"/>
</dbReference>